<keyword evidence="2" id="KW-0812">Transmembrane</keyword>
<feature type="region of interest" description="Disordered" evidence="1">
    <location>
        <begin position="237"/>
        <end position="268"/>
    </location>
</feature>
<dbReference type="AlphaFoldDB" id="A0A328UJW7"/>
<evidence type="ECO:0000256" key="3">
    <source>
        <dbReference type="SAM" id="SignalP"/>
    </source>
</evidence>
<name>A0A328UJW7_9FIRM</name>
<evidence type="ECO:0000259" key="4">
    <source>
        <dbReference type="Pfam" id="PF14283"/>
    </source>
</evidence>
<feature type="transmembrane region" description="Helical" evidence="2">
    <location>
        <begin position="203"/>
        <end position="224"/>
    </location>
</feature>
<evidence type="ECO:0000256" key="2">
    <source>
        <dbReference type="SAM" id="Phobius"/>
    </source>
</evidence>
<feature type="chain" id="PRO_5016294024" evidence="3">
    <location>
        <begin position="30"/>
        <end position="268"/>
    </location>
</feature>
<dbReference type="EMBL" id="QLYR01000002">
    <property type="protein sequence ID" value="RAQ29833.1"/>
    <property type="molecule type" value="Genomic_DNA"/>
</dbReference>
<keyword evidence="6" id="KW-1185">Reference proteome</keyword>
<feature type="region of interest" description="Disordered" evidence="1">
    <location>
        <begin position="33"/>
        <end position="84"/>
    </location>
</feature>
<gene>
    <name evidence="5" type="ORF">DPQ25_05955</name>
</gene>
<keyword evidence="2" id="KW-1133">Transmembrane helix</keyword>
<evidence type="ECO:0000313" key="6">
    <source>
        <dbReference type="Proteomes" id="UP000249377"/>
    </source>
</evidence>
<feature type="compositionally biased region" description="Low complexity" evidence="1">
    <location>
        <begin position="38"/>
        <end position="53"/>
    </location>
</feature>
<dbReference type="Pfam" id="PF14283">
    <property type="entry name" value="CD1107-like"/>
    <property type="match status" value="1"/>
</dbReference>
<keyword evidence="2" id="KW-0472">Membrane</keyword>
<comment type="caution">
    <text evidence="5">The sequence shown here is derived from an EMBL/GenBank/DDBJ whole genome shotgun (WGS) entry which is preliminary data.</text>
</comment>
<dbReference type="Proteomes" id="UP000249377">
    <property type="component" value="Unassembled WGS sequence"/>
</dbReference>
<proteinExistence type="predicted"/>
<reference evidence="5 6" key="1">
    <citation type="submission" date="2018-06" db="EMBL/GenBank/DDBJ databases">
        <title>Noncontiguous genome sequence of Ruminococcaceae bacterium ASD2818.</title>
        <authorList>
            <person name="Chaplin A.V."/>
            <person name="Sokolova S.R."/>
            <person name="Kochetkova T.O."/>
            <person name="Goltsov A.Y."/>
            <person name="Trofimov D.Y."/>
            <person name="Efimov B.A."/>
        </authorList>
    </citation>
    <scope>NUCLEOTIDE SEQUENCE [LARGE SCALE GENOMIC DNA]</scope>
    <source>
        <strain evidence="5 6">ASD2818</strain>
    </source>
</reference>
<dbReference type="RefSeq" id="WP_112332249.1">
    <property type="nucleotide sequence ID" value="NZ_QLYR01000002.1"/>
</dbReference>
<evidence type="ECO:0000313" key="5">
    <source>
        <dbReference type="EMBL" id="RAQ29833.1"/>
    </source>
</evidence>
<sequence>MRNKRFFRSFFVMLAALVVLGGFSVTAYAYSGEEANSETTVQTEAETTTPEAAEPQEPEANEAQEPEEETTGGVEPQPLTPEGNMSLIDEIQGEASEDKEFIVVQSKGGNYFYIVIDHAAQGENTVHFLNQVDEADLMAIIEDENGQTQETPDVCTCTDKCAAGNVDMNCPVCTVNMSECVGKEAAAETPDEPEQPEESGGGIGGIILFAVVALLGGGGALYYFKVMKPKQAAKGNTDLEDFDFDEYEDEPQNEDDQPEADDKQEDEE</sequence>
<feature type="domain" description="Mobile element protein CD1107-like" evidence="4">
    <location>
        <begin position="78"/>
        <end position="231"/>
    </location>
</feature>
<feature type="signal peptide" evidence="3">
    <location>
        <begin position="1"/>
        <end position="29"/>
    </location>
</feature>
<protein>
    <submittedName>
        <fullName evidence="5">Cell surface protein</fullName>
    </submittedName>
</protein>
<feature type="compositionally biased region" description="Acidic residues" evidence="1">
    <location>
        <begin position="238"/>
        <end position="268"/>
    </location>
</feature>
<dbReference type="InterPro" id="IPR025376">
    <property type="entry name" value="CD1107-like_dom"/>
</dbReference>
<organism evidence="5 6">
    <name type="scientific">Hydrogeniiclostridium mannosilyticum</name>
    <dbReference type="NCBI Taxonomy" id="2764322"/>
    <lineage>
        <taxon>Bacteria</taxon>
        <taxon>Bacillati</taxon>
        <taxon>Bacillota</taxon>
        <taxon>Clostridia</taxon>
        <taxon>Eubacteriales</taxon>
        <taxon>Acutalibacteraceae</taxon>
        <taxon>Hydrogeniiclostridium</taxon>
    </lineage>
</organism>
<evidence type="ECO:0000256" key="1">
    <source>
        <dbReference type="SAM" id="MobiDB-lite"/>
    </source>
</evidence>
<feature type="compositionally biased region" description="Acidic residues" evidence="1">
    <location>
        <begin position="54"/>
        <end position="70"/>
    </location>
</feature>
<keyword evidence="3" id="KW-0732">Signal</keyword>
<accession>A0A328UJW7</accession>